<dbReference type="RefSeq" id="WP_052659450.1">
    <property type="nucleotide sequence ID" value="NZ_JAUSTR010000001.1"/>
</dbReference>
<protein>
    <submittedName>
        <fullName evidence="1">Sporulation protein YtxC</fullName>
    </submittedName>
</protein>
<organism evidence="1 2">
    <name type="scientific">Aeribacillus alveayuensis</name>
    <dbReference type="NCBI Taxonomy" id="279215"/>
    <lineage>
        <taxon>Bacteria</taxon>
        <taxon>Bacillati</taxon>
        <taxon>Bacillota</taxon>
        <taxon>Bacilli</taxon>
        <taxon>Bacillales</taxon>
        <taxon>Bacillaceae</taxon>
        <taxon>Aeribacillus</taxon>
    </lineage>
</organism>
<dbReference type="Proteomes" id="UP001225646">
    <property type="component" value="Unassembled WGS sequence"/>
</dbReference>
<comment type="caution">
    <text evidence="1">The sequence shown here is derived from an EMBL/GenBank/DDBJ whole genome shotgun (WGS) entry which is preliminary data.</text>
</comment>
<dbReference type="NCBIfam" id="TIGR02834">
    <property type="entry name" value="spo_ytxC"/>
    <property type="match status" value="1"/>
</dbReference>
<sequence length="280" mass="34130">MIQIVLSTKKEADFIWKLLLEVQNDEDDTVMFDQETMITCQSHHWQEFIQQTLIPTFIKYFVQIKEPKLLLSIIKEKYYFTDEDEQQQILHIAQSIMDGEYEDIPKAQKFESRDRYLYAAFQSFLHPDLSFHMDSFIMFRLHTYLKKLTEYVELSIEEYKLEQEYQNFIQTLRDYVIRKEPKIENLHILHEHSSFIVYNDTWEKLSRQELKQYIDRHFIFQHPMYIDSQILAPLVSIAPLKIYIYSDRQDEGMILTIQNIFQERVVLFNKNVFYKRKVSF</sequence>
<evidence type="ECO:0000313" key="2">
    <source>
        <dbReference type="Proteomes" id="UP001225646"/>
    </source>
</evidence>
<proteinExistence type="predicted"/>
<evidence type="ECO:0000313" key="1">
    <source>
        <dbReference type="EMBL" id="MDQ0161107.1"/>
    </source>
</evidence>
<dbReference type="PIRSF" id="PIRSF012563">
    <property type="entry name" value="YtxC"/>
    <property type="match status" value="1"/>
</dbReference>
<dbReference type="EMBL" id="JAUSTR010000001">
    <property type="protein sequence ID" value="MDQ0161107.1"/>
    <property type="molecule type" value="Genomic_DNA"/>
</dbReference>
<accession>A0ABT9VJG6</accession>
<reference evidence="1 2" key="1">
    <citation type="submission" date="2023-07" db="EMBL/GenBank/DDBJ databases">
        <title>Genomic Encyclopedia of Type Strains, Phase IV (KMG-IV): sequencing the most valuable type-strain genomes for metagenomic binning, comparative biology and taxonomic classification.</title>
        <authorList>
            <person name="Goeker M."/>
        </authorList>
    </citation>
    <scope>NUCLEOTIDE SEQUENCE [LARGE SCALE GENOMIC DNA]</scope>
    <source>
        <strain evidence="1 2">DSM 19092</strain>
    </source>
</reference>
<dbReference type="InterPro" id="IPR014199">
    <property type="entry name" value="Spore_YtxC"/>
</dbReference>
<name>A0ABT9VJG6_9BACI</name>
<dbReference type="Pfam" id="PF08812">
    <property type="entry name" value="YtxC"/>
    <property type="match status" value="1"/>
</dbReference>
<gene>
    <name evidence="1" type="ORF">J2S06_000177</name>
</gene>
<keyword evidence="2" id="KW-1185">Reference proteome</keyword>